<accession>A0AAN6YD66</accession>
<keyword evidence="2" id="KW-1185">Reference proteome</keyword>
<comment type="caution">
    <text evidence="1">The sequence shown here is derived from an EMBL/GenBank/DDBJ whole genome shotgun (WGS) entry which is preliminary data.</text>
</comment>
<dbReference type="AlphaFoldDB" id="A0AAN6YD66"/>
<evidence type="ECO:0000313" key="2">
    <source>
        <dbReference type="Proteomes" id="UP001301769"/>
    </source>
</evidence>
<protein>
    <submittedName>
        <fullName evidence="1">Fusicoccadiene synthase</fullName>
    </submittedName>
</protein>
<proteinExistence type="predicted"/>
<evidence type="ECO:0000313" key="1">
    <source>
        <dbReference type="EMBL" id="KAK4216431.1"/>
    </source>
</evidence>
<dbReference type="Gene3D" id="1.10.600.10">
    <property type="entry name" value="Farnesyl Diphosphate Synthase"/>
    <property type="match status" value="1"/>
</dbReference>
<reference evidence="1" key="1">
    <citation type="journal article" date="2023" name="Mol. Phylogenet. Evol.">
        <title>Genome-scale phylogeny and comparative genomics of the fungal order Sordariales.</title>
        <authorList>
            <person name="Hensen N."/>
            <person name="Bonometti L."/>
            <person name="Westerberg I."/>
            <person name="Brannstrom I.O."/>
            <person name="Guillou S."/>
            <person name="Cros-Aarteil S."/>
            <person name="Calhoun S."/>
            <person name="Haridas S."/>
            <person name="Kuo A."/>
            <person name="Mondo S."/>
            <person name="Pangilinan J."/>
            <person name="Riley R."/>
            <person name="LaButti K."/>
            <person name="Andreopoulos B."/>
            <person name="Lipzen A."/>
            <person name="Chen C."/>
            <person name="Yan M."/>
            <person name="Daum C."/>
            <person name="Ng V."/>
            <person name="Clum A."/>
            <person name="Steindorff A."/>
            <person name="Ohm R.A."/>
            <person name="Martin F."/>
            <person name="Silar P."/>
            <person name="Natvig D.O."/>
            <person name="Lalanne C."/>
            <person name="Gautier V."/>
            <person name="Ament-Velasquez S.L."/>
            <person name="Kruys A."/>
            <person name="Hutchinson M.I."/>
            <person name="Powell A.J."/>
            <person name="Barry K."/>
            <person name="Miller A.N."/>
            <person name="Grigoriev I.V."/>
            <person name="Debuchy R."/>
            <person name="Gladieux P."/>
            <person name="Hiltunen Thoren M."/>
            <person name="Johannesson H."/>
        </authorList>
    </citation>
    <scope>NUCLEOTIDE SEQUENCE</scope>
    <source>
        <strain evidence="1">PSN293</strain>
    </source>
</reference>
<name>A0AAN6YD66_9PEZI</name>
<dbReference type="SUPFAM" id="SSF48576">
    <property type="entry name" value="Terpenoid synthases"/>
    <property type="match status" value="1"/>
</dbReference>
<dbReference type="EMBL" id="MU858068">
    <property type="protein sequence ID" value="KAK4216431.1"/>
    <property type="molecule type" value="Genomic_DNA"/>
</dbReference>
<organism evidence="1 2">
    <name type="scientific">Rhypophila decipiens</name>
    <dbReference type="NCBI Taxonomy" id="261697"/>
    <lineage>
        <taxon>Eukaryota</taxon>
        <taxon>Fungi</taxon>
        <taxon>Dikarya</taxon>
        <taxon>Ascomycota</taxon>
        <taxon>Pezizomycotina</taxon>
        <taxon>Sordariomycetes</taxon>
        <taxon>Sordariomycetidae</taxon>
        <taxon>Sordariales</taxon>
        <taxon>Naviculisporaceae</taxon>
        <taxon>Rhypophila</taxon>
    </lineage>
</organism>
<dbReference type="InterPro" id="IPR008949">
    <property type="entry name" value="Isoprenoid_synthase_dom_sf"/>
</dbReference>
<gene>
    <name evidence="1" type="ORF">QBC37DRAFT_455049</name>
</gene>
<dbReference type="Pfam" id="PF19086">
    <property type="entry name" value="Terpene_syn_C_2"/>
    <property type="match status" value="1"/>
</dbReference>
<reference evidence="1" key="2">
    <citation type="submission" date="2023-05" db="EMBL/GenBank/DDBJ databases">
        <authorList>
            <consortium name="Lawrence Berkeley National Laboratory"/>
            <person name="Steindorff A."/>
            <person name="Hensen N."/>
            <person name="Bonometti L."/>
            <person name="Westerberg I."/>
            <person name="Brannstrom I.O."/>
            <person name="Guillou S."/>
            <person name="Cros-Aarteil S."/>
            <person name="Calhoun S."/>
            <person name="Haridas S."/>
            <person name="Kuo A."/>
            <person name="Mondo S."/>
            <person name="Pangilinan J."/>
            <person name="Riley R."/>
            <person name="Labutti K."/>
            <person name="Andreopoulos B."/>
            <person name="Lipzen A."/>
            <person name="Chen C."/>
            <person name="Yanf M."/>
            <person name="Daum C."/>
            <person name="Ng V."/>
            <person name="Clum A."/>
            <person name="Ohm R."/>
            <person name="Martin F."/>
            <person name="Silar P."/>
            <person name="Natvig D."/>
            <person name="Lalanne C."/>
            <person name="Gautier V."/>
            <person name="Ament-Velasquez S.L."/>
            <person name="Kruys A."/>
            <person name="Hutchinson M.I."/>
            <person name="Powell A.J."/>
            <person name="Barry K."/>
            <person name="Miller A.N."/>
            <person name="Grigoriev I.V."/>
            <person name="Debuchy R."/>
            <person name="Gladieux P."/>
            <person name="Thoren M.H."/>
            <person name="Johannesson H."/>
        </authorList>
    </citation>
    <scope>NUCLEOTIDE SEQUENCE</scope>
    <source>
        <strain evidence="1">PSN293</strain>
    </source>
</reference>
<dbReference type="Proteomes" id="UP001301769">
    <property type="component" value="Unassembled WGS sequence"/>
</dbReference>
<sequence length="348" mass="39752">MDFRFSQEVNPSTYKTDGLADGIPVRVHRDFHKAFQRALQAQQDWSSHVRPLSGYQGGLGNKFSLMSVAMPECLPERLEIMSYANEFAFLYDDAMEAHLDGHNTQDPGPKHKSFFNMFRDGVMDRPNDSNWRPEKHLQARVWNEMMAIDRPRAIKALAGWAISVDVGSEYRARTNFKSLEDYIPTRVIDFGERTWYGALTFGMALSIPPVEFGDCMNLARPGYVALALINDLYSWEKERNAAKAAGEDFVFNAIWVIMQERSRDKGTGLLPEDAEAEAIATCRAEIKKYVREYHTTVDHVFHDPTLSKDLKAYLEAVLLMISGTLVWSIYCPRYNSKPQDSQHQSEMS</sequence>